<dbReference type="STRING" id="1230458.C484_01030"/>
<keyword evidence="2" id="KW-1185">Reference proteome</keyword>
<gene>
    <name evidence="1" type="ORF">C484_01030</name>
</gene>
<evidence type="ECO:0000313" key="1">
    <source>
        <dbReference type="EMBL" id="ELY96254.1"/>
    </source>
</evidence>
<comment type="caution">
    <text evidence="1">The sequence shown here is derived from an EMBL/GenBank/DDBJ whole genome shotgun (WGS) entry which is preliminary data.</text>
</comment>
<reference evidence="1 2" key="1">
    <citation type="journal article" date="2014" name="PLoS Genet.">
        <title>Phylogenetically driven sequencing of extremely halophilic archaea reveals strategies for static and dynamic osmo-response.</title>
        <authorList>
            <person name="Becker E.A."/>
            <person name="Seitzer P.M."/>
            <person name="Tritt A."/>
            <person name="Larsen D."/>
            <person name="Krusor M."/>
            <person name="Yao A.I."/>
            <person name="Wu D."/>
            <person name="Madern D."/>
            <person name="Eisen J.A."/>
            <person name="Darling A.E."/>
            <person name="Facciotti M.T."/>
        </authorList>
    </citation>
    <scope>NUCLEOTIDE SEQUENCE [LARGE SCALE GENOMIC DNA]</scope>
    <source>
        <strain evidence="1 2">DSM 12281</strain>
    </source>
</reference>
<dbReference type="Proteomes" id="UP000011648">
    <property type="component" value="Unassembled WGS sequence"/>
</dbReference>
<evidence type="ECO:0000313" key="2">
    <source>
        <dbReference type="Proteomes" id="UP000011648"/>
    </source>
</evidence>
<organism evidence="1 2">
    <name type="scientific">Natrialba taiwanensis DSM 12281</name>
    <dbReference type="NCBI Taxonomy" id="1230458"/>
    <lineage>
        <taxon>Archaea</taxon>
        <taxon>Methanobacteriati</taxon>
        <taxon>Methanobacteriota</taxon>
        <taxon>Stenosarchaea group</taxon>
        <taxon>Halobacteria</taxon>
        <taxon>Halobacteriales</taxon>
        <taxon>Natrialbaceae</taxon>
        <taxon>Natrialba</taxon>
    </lineage>
</organism>
<sequence>MFHNLATDRLADLDADFDVDTLVVATDEEVRQQVIALVNELARIRALSAGPLANVAEVESVTPLVITIAGYNDNRHDVGVRFT</sequence>
<name>M0ACI6_9EURY</name>
<dbReference type="EMBL" id="AOIL01000009">
    <property type="protein sequence ID" value="ELY96254.1"/>
    <property type="molecule type" value="Genomic_DNA"/>
</dbReference>
<protein>
    <submittedName>
        <fullName evidence="1">NADPH-dependent F420 reductase</fullName>
    </submittedName>
</protein>
<proteinExistence type="predicted"/>
<accession>M0ACI6</accession>
<dbReference type="Gene3D" id="3.40.50.720">
    <property type="entry name" value="NAD(P)-binding Rossmann-like Domain"/>
    <property type="match status" value="1"/>
</dbReference>
<dbReference type="AlphaFoldDB" id="M0ACI6"/>